<dbReference type="eggNOG" id="KOG2508">
    <property type="taxonomic scope" value="Eukaryota"/>
</dbReference>
<dbReference type="InterPro" id="IPR014710">
    <property type="entry name" value="RmlC-like_jellyroll"/>
</dbReference>
<sequence length="83" mass="9787">MPEFDFADRPVIFMPSMWFHHVRQSPDDSGRAIAVNYWYDMQFDIKYAYFNFLQSIHHPAIKNAKLPKIECKESESDAENSEG</sequence>
<reference evidence="4" key="1">
    <citation type="submission" date="2013-01" db="EMBL/GenBank/DDBJ databases">
        <title>Draft Genome Sequence of a Mulberry Tree, Morus notabilis C.K. Schneid.</title>
        <authorList>
            <person name="He N."/>
            <person name="Zhao S."/>
        </authorList>
    </citation>
    <scope>NUCLEOTIDE SEQUENCE</scope>
</reference>
<organism evidence="3 4">
    <name type="scientific">Morus notabilis</name>
    <dbReference type="NCBI Taxonomy" id="981085"/>
    <lineage>
        <taxon>Eukaryota</taxon>
        <taxon>Viridiplantae</taxon>
        <taxon>Streptophyta</taxon>
        <taxon>Embryophyta</taxon>
        <taxon>Tracheophyta</taxon>
        <taxon>Spermatophyta</taxon>
        <taxon>Magnoliopsida</taxon>
        <taxon>eudicotyledons</taxon>
        <taxon>Gunneridae</taxon>
        <taxon>Pentapetalae</taxon>
        <taxon>rosids</taxon>
        <taxon>fabids</taxon>
        <taxon>Rosales</taxon>
        <taxon>Moraceae</taxon>
        <taxon>Moreae</taxon>
        <taxon>Morus</taxon>
    </lineage>
</organism>
<dbReference type="InterPro" id="IPR041667">
    <property type="entry name" value="Cupin_8"/>
</dbReference>
<evidence type="ECO:0000256" key="1">
    <source>
        <dbReference type="ARBA" id="ARBA00006801"/>
    </source>
</evidence>
<evidence type="ECO:0000313" key="3">
    <source>
        <dbReference type="EMBL" id="EXC30775.1"/>
    </source>
</evidence>
<evidence type="ECO:0000259" key="2">
    <source>
        <dbReference type="Pfam" id="PF13621"/>
    </source>
</evidence>
<dbReference type="Gene3D" id="2.60.120.10">
    <property type="entry name" value="Jelly Rolls"/>
    <property type="match status" value="1"/>
</dbReference>
<feature type="domain" description="Cupin-like" evidence="2">
    <location>
        <begin position="11"/>
        <end position="44"/>
    </location>
</feature>
<protein>
    <recommendedName>
        <fullName evidence="2">Cupin-like domain-containing protein</fullName>
    </recommendedName>
</protein>
<evidence type="ECO:0000313" key="4">
    <source>
        <dbReference type="Proteomes" id="UP000030645"/>
    </source>
</evidence>
<dbReference type="SUPFAM" id="SSF51197">
    <property type="entry name" value="Clavaminate synthase-like"/>
    <property type="match status" value="1"/>
</dbReference>
<keyword evidence="4" id="KW-1185">Reference proteome</keyword>
<dbReference type="Proteomes" id="UP000030645">
    <property type="component" value="Unassembled WGS sequence"/>
</dbReference>
<proteinExistence type="inferred from homology"/>
<gene>
    <name evidence="3" type="ORF">L484_027951</name>
</gene>
<name>W9S7L6_9ROSA</name>
<accession>W9S7L6</accession>
<dbReference type="Pfam" id="PF13621">
    <property type="entry name" value="Cupin_8"/>
    <property type="match status" value="1"/>
</dbReference>
<comment type="similarity">
    <text evidence="1">Belongs to the JARID1 histone demethylase family.</text>
</comment>
<dbReference type="EMBL" id="KE346217">
    <property type="protein sequence ID" value="EXC30775.1"/>
    <property type="molecule type" value="Genomic_DNA"/>
</dbReference>
<dbReference type="STRING" id="981085.W9S7L6"/>
<dbReference type="AlphaFoldDB" id="W9S7L6"/>